<dbReference type="EC" id="1.4.99.6" evidence="3"/>
<protein>
    <submittedName>
        <fullName evidence="3">FAD-dependent catabolic D-arginine dehydrogenase DauA</fullName>
        <ecNumber evidence="3">1.4.99.6</ecNumber>
    </submittedName>
</protein>
<dbReference type="InterPro" id="IPR036188">
    <property type="entry name" value="FAD/NAD-bd_sf"/>
</dbReference>
<feature type="domain" description="FAD dependent oxidoreductase" evidence="2">
    <location>
        <begin position="8"/>
        <end position="352"/>
    </location>
</feature>
<dbReference type="InterPro" id="IPR006076">
    <property type="entry name" value="FAD-dep_OxRdtase"/>
</dbReference>
<accession>A0A446C5H8</accession>
<evidence type="ECO:0000256" key="1">
    <source>
        <dbReference type="ARBA" id="ARBA00023002"/>
    </source>
</evidence>
<dbReference type="GO" id="GO:0005737">
    <property type="term" value="C:cytoplasm"/>
    <property type="evidence" value="ECO:0007669"/>
    <property type="project" value="TreeGrafter"/>
</dbReference>
<dbReference type="PANTHER" id="PTHR13847">
    <property type="entry name" value="SARCOSINE DEHYDROGENASE-RELATED"/>
    <property type="match status" value="1"/>
</dbReference>
<name>A0A446C5H8_9BURK</name>
<dbReference type="Gene3D" id="3.50.50.60">
    <property type="entry name" value="FAD/NAD(P)-binding domain"/>
    <property type="match status" value="1"/>
</dbReference>
<dbReference type="PANTHER" id="PTHR13847:SF287">
    <property type="entry name" value="FAD-DEPENDENT OXIDOREDUCTASE DOMAIN-CONTAINING PROTEIN 1"/>
    <property type="match status" value="1"/>
</dbReference>
<dbReference type="RefSeq" id="WP_129526198.1">
    <property type="nucleotide sequence ID" value="NZ_UFQB01000003.1"/>
</dbReference>
<proteinExistence type="predicted"/>
<dbReference type="Proteomes" id="UP000289184">
    <property type="component" value="Unassembled WGS sequence"/>
</dbReference>
<gene>
    <name evidence="3" type="primary">dauA_1</name>
    <name evidence="3" type="ORF">AGI3411_00883</name>
</gene>
<evidence type="ECO:0000313" key="4">
    <source>
        <dbReference type="Proteomes" id="UP000289184"/>
    </source>
</evidence>
<dbReference type="SUPFAM" id="SSF51905">
    <property type="entry name" value="FAD/NAD(P)-binding domain"/>
    <property type="match status" value="1"/>
</dbReference>
<reference evidence="3 4" key="1">
    <citation type="submission" date="2018-07" db="EMBL/GenBank/DDBJ databases">
        <authorList>
            <person name="Peeters C."/>
        </authorList>
    </citation>
    <scope>NUCLEOTIDE SEQUENCE [LARGE SCALE GENOMIC DNA]</scope>
    <source>
        <strain evidence="3 4">LMG 3411</strain>
    </source>
</reference>
<dbReference type="Gene3D" id="3.30.9.10">
    <property type="entry name" value="D-Amino Acid Oxidase, subunit A, domain 2"/>
    <property type="match status" value="1"/>
</dbReference>
<keyword evidence="4" id="KW-1185">Reference proteome</keyword>
<evidence type="ECO:0000259" key="2">
    <source>
        <dbReference type="Pfam" id="PF01266"/>
    </source>
</evidence>
<organism evidence="3 4">
    <name type="scientific">Achromobacter agilis</name>
    <dbReference type="NCBI Taxonomy" id="1353888"/>
    <lineage>
        <taxon>Bacteria</taxon>
        <taxon>Pseudomonadati</taxon>
        <taxon>Pseudomonadota</taxon>
        <taxon>Betaproteobacteria</taxon>
        <taxon>Burkholderiales</taxon>
        <taxon>Alcaligenaceae</taxon>
        <taxon>Achromobacter</taxon>
    </lineage>
</organism>
<sequence>MTAEPLFDYAVIGAGIAGASVAYRLSATASVAVLEREAQPGYHSTGRSAAMFMETYGTAQIKALTRASRAFYEKPPQGFSEHPLLSPRGVLYVATPDQKGLLQEVFDDFHSQSPNVTLIDATQAVARVPCLRGDQICGAIEEPDARDIDVHALHQGFLRGMARQGAVLHNNAGVVSAARADDAWTLTLADGRRLRARVLVNAAGAWADHAAALCGARPVGLQPCRRTAFTFSGPEGVDFSLWPAVVGVDESYYFKPDAGQLLGSPANADPVAAHDVVPEELDVATGIYRIEAATSLTIRRPKHTWAGLRSFVRDGDFVVGWDNDVPGFFWLAAQGGYGIQTAAATSELAAALLLRQPVPAHLHAHGVDAEAVRPARLR</sequence>
<dbReference type="OrthoDB" id="9806257at2"/>
<dbReference type="EMBL" id="UFQB01000003">
    <property type="protein sequence ID" value="SSW63031.1"/>
    <property type="molecule type" value="Genomic_DNA"/>
</dbReference>
<evidence type="ECO:0000313" key="3">
    <source>
        <dbReference type="EMBL" id="SSW63031.1"/>
    </source>
</evidence>
<dbReference type="AlphaFoldDB" id="A0A446C5H8"/>
<dbReference type="GO" id="GO:0016491">
    <property type="term" value="F:oxidoreductase activity"/>
    <property type="evidence" value="ECO:0007669"/>
    <property type="project" value="UniProtKB-KW"/>
</dbReference>
<keyword evidence="1 3" id="KW-0560">Oxidoreductase</keyword>
<dbReference type="Pfam" id="PF01266">
    <property type="entry name" value="DAO"/>
    <property type="match status" value="1"/>
</dbReference>